<dbReference type="EMBL" id="MSFN02000010">
    <property type="protein sequence ID" value="PTU17628.1"/>
    <property type="molecule type" value="Genomic_DNA"/>
</dbReference>
<organism evidence="2 3">
    <name type="scientific">Aspergillus ochraceoroseus IBT 24754</name>
    <dbReference type="NCBI Taxonomy" id="1392256"/>
    <lineage>
        <taxon>Eukaryota</taxon>
        <taxon>Fungi</taxon>
        <taxon>Dikarya</taxon>
        <taxon>Ascomycota</taxon>
        <taxon>Pezizomycotina</taxon>
        <taxon>Eurotiomycetes</taxon>
        <taxon>Eurotiomycetidae</taxon>
        <taxon>Eurotiales</taxon>
        <taxon>Aspergillaceae</taxon>
        <taxon>Aspergillus</taxon>
        <taxon>Aspergillus subgen. Nidulantes</taxon>
    </lineage>
</organism>
<reference evidence="2 3" key="1">
    <citation type="journal article" date="2018" name="Proc. Natl. Acad. Sci. U.S.A.">
        <title>Linking secondary metabolites to gene clusters through genome sequencing of six diverse Aspergillus species.</title>
        <authorList>
            <person name="Kaerboelling I."/>
            <person name="Vesth T.C."/>
            <person name="Frisvad J.C."/>
            <person name="Nybo J.L."/>
            <person name="Theobald S."/>
            <person name="Kuo A."/>
            <person name="Bowyer P."/>
            <person name="Matsuda Y."/>
            <person name="Mondo S."/>
            <person name="Lyhne E.K."/>
            <person name="Kogle M.E."/>
            <person name="Clum A."/>
            <person name="Lipzen A."/>
            <person name="Salamov A."/>
            <person name="Ngan C.Y."/>
            <person name="Daum C."/>
            <person name="Chiniquy J."/>
            <person name="Barry K."/>
            <person name="LaButti K."/>
            <person name="Haridas S."/>
            <person name="Simmons B.A."/>
            <person name="Magnuson J.K."/>
            <person name="Mortensen U.H."/>
            <person name="Larsen T.O."/>
            <person name="Grigoriev I.V."/>
            <person name="Baker S.E."/>
            <person name="Andersen M.R."/>
        </authorList>
    </citation>
    <scope>NUCLEOTIDE SEQUENCE [LARGE SCALE GENOMIC DNA]</scope>
    <source>
        <strain evidence="2 3">IBT 24754</strain>
    </source>
</reference>
<feature type="compositionally biased region" description="Basic and acidic residues" evidence="1">
    <location>
        <begin position="38"/>
        <end position="47"/>
    </location>
</feature>
<gene>
    <name evidence="2" type="ORF">P175DRAFT_099636</name>
</gene>
<evidence type="ECO:0000256" key="1">
    <source>
        <dbReference type="SAM" id="MobiDB-lite"/>
    </source>
</evidence>
<dbReference type="RefSeq" id="XP_040749020.1">
    <property type="nucleotide sequence ID" value="XM_040901147.1"/>
</dbReference>
<dbReference type="Proteomes" id="UP000244073">
    <property type="component" value="Unassembled WGS sequence"/>
</dbReference>
<proteinExistence type="predicted"/>
<accession>A0A2T5LMW8</accession>
<sequence>MLLRPQSTSIALTEDDLYYHLGRVISRSVELSAWFHNDNDSIDSHDGEEGEEGYDDGDDGIFTNSDSSLPDFPSESDCADSPCETSDDDRAPETQTHRTVIGMDPSSPALTRSSSSMASNLQSQHERLSRSTDDLPRIPLASSSENDPQAAVESHMVSMQKSPERASRRQSIEVSTGRQLNHSLALALRPVLAPSDQKWPRGLNHLNNPFSPLVFSPASSEPKIIALGAALKDLFSSNVVLLSWCPQHREEIEEFGNSPQSQLLTLLVHHG</sequence>
<dbReference type="AlphaFoldDB" id="A0A2T5LMW8"/>
<dbReference type="GeneID" id="63818032"/>
<protein>
    <submittedName>
        <fullName evidence="2">Uncharacterized protein</fullName>
    </submittedName>
</protein>
<comment type="caution">
    <text evidence="2">The sequence shown here is derived from an EMBL/GenBank/DDBJ whole genome shotgun (WGS) entry which is preliminary data.</text>
</comment>
<feature type="compositionally biased region" description="Acidic residues" evidence="1">
    <location>
        <begin position="48"/>
        <end position="59"/>
    </location>
</feature>
<evidence type="ECO:0000313" key="2">
    <source>
        <dbReference type="EMBL" id="PTU17628.1"/>
    </source>
</evidence>
<name>A0A2T5LMW8_9EURO</name>
<feature type="compositionally biased region" description="Basic and acidic residues" evidence="1">
    <location>
        <begin position="124"/>
        <end position="136"/>
    </location>
</feature>
<evidence type="ECO:0000313" key="3">
    <source>
        <dbReference type="Proteomes" id="UP000244073"/>
    </source>
</evidence>
<dbReference type="VEuPathDB" id="FungiDB:P175DRAFT_099636"/>
<feature type="region of interest" description="Disordered" evidence="1">
    <location>
        <begin position="38"/>
        <end position="176"/>
    </location>
</feature>
<feature type="compositionally biased region" description="Low complexity" evidence="1">
    <location>
        <begin position="105"/>
        <end position="123"/>
    </location>
</feature>
<feature type="compositionally biased region" description="Basic and acidic residues" evidence="1">
    <location>
        <begin position="162"/>
        <end position="171"/>
    </location>
</feature>